<evidence type="ECO:0000256" key="4">
    <source>
        <dbReference type="PROSITE-ProRule" id="PRU00409"/>
    </source>
</evidence>
<dbReference type="RefSeq" id="WP_101652373.1">
    <property type="nucleotide sequence ID" value="NZ_PGVE01000107.1"/>
</dbReference>
<dbReference type="Gene3D" id="3.30.1490.20">
    <property type="entry name" value="ATP-grasp fold, A domain"/>
    <property type="match status" value="1"/>
</dbReference>
<keyword evidence="7" id="KW-1185">Reference proteome</keyword>
<dbReference type="PANTHER" id="PTHR43055:SF1">
    <property type="entry name" value="FORMATE-DEPENDENT PHOSPHORIBOSYLGLYCINAMIDE FORMYLTRANSFERASE"/>
    <property type="match status" value="1"/>
</dbReference>
<protein>
    <submittedName>
        <fullName evidence="6">Carbamoylphosphate synthase large subunit</fullName>
    </submittedName>
</protein>
<sequence>MNILICSAGRRVKLVQYFKEELSKLGGKVVAIDCDATAPALRFADFAEIVPAITNPEYLLQLKQLCQKHEIDAVLSLIDPELSVLAEQKENFEKENIRLIVSSKEIVDICFDKYRTYKFLEEHHLPGIPTYINLNKIISEIESGKLDFPIIVKPKNGSASIGISIVNSLKELLAVWRDSGELIAQPFMDGDEYGIDCYIDLLNASTTNIFCKKKIKMRAGETDKSLSVNDPSLIHLIEELIRKLNPVGPIDIDCFKTEKGYFISEINPRFGGGYPHAHEAGQNFIKNMINNLAGTSNKADIGNYSGGSVMIKFDDVILLPSLDKSLKLIHTLQTEKGGIACTR</sequence>
<gene>
    <name evidence="6" type="ORF">CVD27_27345</name>
</gene>
<dbReference type="InterPro" id="IPR013815">
    <property type="entry name" value="ATP_grasp_subdomain_1"/>
</dbReference>
<dbReference type="PANTHER" id="PTHR43055">
    <property type="entry name" value="FORMATE-DEPENDENT PHOSPHORIBOSYLGLYCINAMIDE FORMYLTRANSFERASE"/>
    <property type="match status" value="1"/>
</dbReference>
<dbReference type="Proteomes" id="UP000234950">
    <property type="component" value="Unassembled WGS sequence"/>
</dbReference>
<evidence type="ECO:0000256" key="3">
    <source>
        <dbReference type="ARBA" id="ARBA00022840"/>
    </source>
</evidence>
<keyword evidence="3 4" id="KW-0067">ATP-binding</keyword>
<dbReference type="GO" id="GO:0016874">
    <property type="term" value="F:ligase activity"/>
    <property type="evidence" value="ECO:0007669"/>
    <property type="project" value="UniProtKB-KW"/>
</dbReference>
<feature type="domain" description="ATP-grasp" evidence="5">
    <location>
        <begin position="117"/>
        <end position="293"/>
    </location>
</feature>
<dbReference type="PROSITE" id="PS50975">
    <property type="entry name" value="ATP_GRASP"/>
    <property type="match status" value="1"/>
</dbReference>
<dbReference type="Gene3D" id="3.30.470.20">
    <property type="entry name" value="ATP-grasp fold, B domain"/>
    <property type="match status" value="1"/>
</dbReference>
<dbReference type="Pfam" id="PF02655">
    <property type="entry name" value="ATP-grasp_3"/>
    <property type="match status" value="1"/>
</dbReference>
<comment type="caution">
    <text evidence="6">The sequence shown here is derived from an EMBL/GenBank/DDBJ whole genome shotgun (WGS) entry which is preliminary data.</text>
</comment>
<evidence type="ECO:0000256" key="1">
    <source>
        <dbReference type="ARBA" id="ARBA00022598"/>
    </source>
</evidence>
<dbReference type="GO" id="GO:0005829">
    <property type="term" value="C:cytosol"/>
    <property type="evidence" value="ECO:0007669"/>
    <property type="project" value="TreeGrafter"/>
</dbReference>
<reference evidence="6 7" key="1">
    <citation type="submission" date="2017-11" db="EMBL/GenBank/DDBJ databases">
        <title>Comparitive Functional Genomics of Dry Heat Resistant strains isolated from the Viking Spacecraft.</title>
        <authorList>
            <person name="Seuylemezian A."/>
            <person name="Cooper K."/>
            <person name="Vaishampayan P."/>
        </authorList>
    </citation>
    <scope>NUCLEOTIDE SEQUENCE [LARGE SCALE GENOMIC DNA]</scope>
    <source>
        <strain evidence="6 7">V32-6</strain>
    </source>
</reference>
<evidence type="ECO:0000256" key="2">
    <source>
        <dbReference type="ARBA" id="ARBA00022741"/>
    </source>
</evidence>
<dbReference type="Gene3D" id="3.40.50.20">
    <property type="match status" value="1"/>
</dbReference>
<dbReference type="GO" id="GO:0005524">
    <property type="term" value="F:ATP binding"/>
    <property type="evidence" value="ECO:0007669"/>
    <property type="project" value="UniProtKB-UniRule"/>
</dbReference>
<dbReference type="NCBIfam" id="NF009406">
    <property type="entry name" value="PRK12767.1-5"/>
    <property type="match status" value="1"/>
</dbReference>
<dbReference type="SUPFAM" id="SSF56059">
    <property type="entry name" value="Glutathione synthetase ATP-binding domain-like"/>
    <property type="match status" value="1"/>
</dbReference>
<evidence type="ECO:0000259" key="5">
    <source>
        <dbReference type="PROSITE" id="PS50975"/>
    </source>
</evidence>
<dbReference type="AlphaFoldDB" id="A0A2N5H6H4"/>
<dbReference type="EMBL" id="PGVE01000107">
    <property type="protein sequence ID" value="PLS01099.1"/>
    <property type="molecule type" value="Genomic_DNA"/>
</dbReference>
<accession>A0A2N5H6H4</accession>
<evidence type="ECO:0000313" key="6">
    <source>
        <dbReference type="EMBL" id="PLS01099.1"/>
    </source>
</evidence>
<name>A0A2N5H6H4_9BACI</name>
<dbReference type="OrthoDB" id="9803907at2"/>
<organism evidence="6 7">
    <name type="scientific">Neobacillus cucumis</name>
    <dbReference type="NCBI Taxonomy" id="1740721"/>
    <lineage>
        <taxon>Bacteria</taxon>
        <taxon>Bacillati</taxon>
        <taxon>Bacillota</taxon>
        <taxon>Bacilli</taxon>
        <taxon>Bacillales</taxon>
        <taxon>Bacillaceae</taxon>
        <taxon>Neobacillus</taxon>
    </lineage>
</organism>
<keyword evidence="2 4" id="KW-0547">Nucleotide-binding</keyword>
<proteinExistence type="predicted"/>
<keyword evidence="1" id="KW-0436">Ligase</keyword>
<dbReference type="InterPro" id="IPR048764">
    <property type="entry name" value="PylC_N"/>
</dbReference>
<dbReference type="GO" id="GO:0046872">
    <property type="term" value="F:metal ion binding"/>
    <property type="evidence" value="ECO:0007669"/>
    <property type="project" value="InterPro"/>
</dbReference>
<dbReference type="InterPro" id="IPR011761">
    <property type="entry name" value="ATP-grasp"/>
</dbReference>
<evidence type="ECO:0000313" key="7">
    <source>
        <dbReference type="Proteomes" id="UP000234950"/>
    </source>
</evidence>
<dbReference type="Pfam" id="PF21360">
    <property type="entry name" value="PylC-like_N"/>
    <property type="match status" value="1"/>
</dbReference>
<dbReference type="InterPro" id="IPR003806">
    <property type="entry name" value="ATP-grasp_PylC-type"/>
</dbReference>